<dbReference type="Proteomes" id="UP000290567">
    <property type="component" value="Unassembled WGS sequence"/>
</dbReference>
<protein>
    <submittedName>
        <fullName evidence="2">Uncharacterized protein</fullName>
    </submittedName>
</protein>
<proteinExistence type="predicted"/>
<feature type="transmembrane region" description="Helical" evidence="1">
    <location>
        <begin position="6"/>
        <end position="29"/>
    </location>
</feature>
<sequence length="49" mass="5673">MHAETALYFGLFNYLLLYLLLGIVAVSLLKIVKLLKDILKELKERHLSD</sequence>
<dbReference type="RefSeq" id="WP_175579980.1">
    <property type="nucleotide sequence ID" value="NZ_BJCC01000005.1"/>
</dbReference>
<evidence type="ECO:0000313" key="2">
    <source>
        <dbReference type="EMBL" id="GCF92682.1"/>
    </source>
</evidence>
<name>A0A4P5PB65_9ENTE</name>
<keyword evidence="1" id="KW-1133">Transmembrane helix</keyword>
<organism evidence="2 3">
    <name type="scientific">Enterococcus florum</name>
    <dbReference type="NCBI Taxonomy" id="2480627"/>
    <lineage>
        <taxon>Bacteria</taxon>
        <taxon>Bacillati</taxon>
        <taxon>Bacillota</taxon>
        <taxon>Bacilli</taxon>
        <taxon>Lactobacillales</taxon>
        <taxon>Enterococcaceae</taxon>
        <taxon>Enterococcus</taxon>
    </lineage>
</organism>
<evidence type="ECO:0000256" key="1">
    <source>
        <dbReference type="SAM" id="Phobius"/>
    </source>
</evidence>
<dbReference type="AlphaFoldDB" id="A0A4P5PB65"/>
<reference evidence="3" key="1">
    <citation type="submission" date="2019-02" db="EMBL/GenBank/DDBJ databases">
        <title>Draft genome sequence of Enterococcus sp. Gos25-1.</title>
        <authorList>
            <person name="Tanaka N."/>
            <person name="Shiwa Y."/>
            <person name="Fujita N."/>
        </authorList>
    </citation>
    <scope>NUCLEOTIDE SEQUENCE [LARGE SCALE GENOMIC DNA]</scope>
    <source>
        <strain evidence="3">Gos25-1</strain>
    </source>
</reference>
<keyword evidence="3" id="KW-1185">Reference proteome</keyword>
<dbReference type="EMBL" id="BJCC01000005">
    <property type="protein sequence ID" value="GCF92682.1"/>
    <property type="molecule type" value="Genomic_DNA"/>
</dbReference>
<accession>A0A4P5PB65</accession>
<keyword evidence="1" id="KW-0472">Membrane</keyword>
<keyword evidence="1" id="KW-0812">Transmembrane</keyword>
<evidence type="ECO:0000313" key="3">
    <source>
        <dbReference type="Proteomes" id="UP000290567"/>
    </source>
</evidence>
<comment type="caution">
    <text evidence="2">The sequence shown here is derived from an EMBL/GenBank/DDBJ whole genome shotgun (WGS) entry which is preliminary data.</text>
</comment>
<gene>
    <name evidence="2" type="ORF">NRIC_05730</name>
</gene>